<dbReference type="Pfam" id="PF03195">
    <property type="entry name" value="LOB"/>
    <property type="match status" value="1"/>
</dbReference>
<organism evidence="4 5">
    <name type="scientific">Ensete ventricosum</name>
    <name type="common">Abyssinian banana</name>
    <name type="synonym">Musa ensete</name>
    <dbReference type="NCBI Taxonomy" id="4639"/>
    <lineage>
        <taxon>Eukaryota</taxon>
        <taxon>Viridiplantae</taxon>
        <taxon>Streptophyta</taxon>
        <taxon>Embryophyta</taxon>
        <taxon>Tracheophyta</taxon>
        <taxon>Spermatophyta</taxon>
        <taxon>Magnoliopsida</taxon>
        <taxon>Liliopsida</taxon>
        <taxon>Zingiberales</taxon>
        <taxon>Musaceae</taxon>
        <taxon>Ensete</taxon>
    </lineage>
</organism>
<feature type="compositionally biased region" description="Basic and acidic residues" evidence="2">
    <location>
        <begin position="437"/>
        <end position="451"/>
    </location>
</feature>
<reference evidence="4 5" key="1">
    <citation type="journal article" date="2014" name="Agronomy (Basel)">
        <title>A Draft Genome Sequence for Ensete ventricosum, the Drought-Tolerant Tree Against Hunger.</title>
        <authorList>
            <person name="Harrison J."/>
            <person name="Moore K.A."/>
            <person name="Paszkiewicz K."/>
            <person name="Jones T."/>
            <person name="Grant M."/>
            <person name="Ambacheew D."/>
            <person name="Muzemil S."/>
            <person name="Studholme D.J."/>
        </authorList>
    </citation>
    <scope>NUCLEOTIDE SEQUENCE [LARGE SCALE GENOMIC DNA]</scope>
</reference>
<dbReference type="AlphaFoldDB" id="A0A427B8Z7"/>
<feature type="region of interest" description="Disordered" evidence="2">
    <location>
        <begin position="429"/>
        <end position="453"/>
    </location>
</feature>
<feature type="domain" description="LOB" evidence="3">
    <location>
        <begin position="3"/>
        <end position="104"/>
    </location>
</feature>
<proteinExistence type="inferred from homology"/>
<evidence type="ECO:0000313" key="5">
    <source>
        <dbReference type="Proteomes" id="UP000287651"/>
    </source>
</evidence>
<feature type="region of interest" description="Disordered" evidence="2">
    <location>
        <begin position="331"/>
        <end position="350"/>
    </location>
</feature>
<dbReference type="PANTHER" id="PTHR31301">
    <property type="entry name" value="LOB DOMAIN-CONTAINING PROTEIN 4-RELATED"/>
    <property type="match status" value="1"/>
</dbReference>
<dbReference type="EMBL" id="AMZH03000200">
    <property type="protein sequence ID" value="RRT84962.1"/>
    <property type="molecule type" value="Genomic_DNA"/>
</dbReference>
<evidence type="ECO:0000256" key="2">
    <source>
        <dbReference type="SAM" id="MobiDB-lite"/>
    </source>
</evidence>
<name>A0A427B8Z7_ENSVE</name>
<dbReference type="PANTHER" id="PTHR31301:SF68">
    <property type="entry name" value="LOB DOMAIN-CONTAINING PROTEIN 32-RELATED"/>
    <property type="match status" value="1"/>
</dbReference>
<evidence type="ECO:0000259" key="3">
    <source>
        <dbReference type="PROSITE" id="PS50891"/>
    </source>
</evidence>
<protein>
    <recommendedName>
        <fullName evidence="3">LOB domain-containing protein</fullName>
    </recommendedName>
</protein>
<comment type="similarity">
    <text evidence="1">Belongs to the LOB domain-containing protein family.</text>
</comment>
<dbReference type="InterPro" id="IPR004883">
    <property type="entry name" value="LOB"/>
</dbReference>
<dbReference type="Proteomes" id="UP000287651">
    <property type="component" value="Unassembled WGS sequence"/>
</dbReference>
<gene>
    <name evidence="4" type="ORF">B296_00012647</name>
</gene>
<feature type="compositionally biased region" description="Low complexity" evidence="2">
    <location>
        <begin position="315"/>
        <end position="324"/>
    </location>
</feature>
<feature type="region of interest" description="Disordered" evidence="2">
    <location>
        <begin position="377"/>
        <end position="400"/>
    </location>
</feature>
<evidence type="ECO:0000256" key="1">
    <source>
        <dbReference type="ARBA" id="ARBA00005474"/>
    </source>
</evidence>
<sequence>MTTSCAACRFMRRRCRPECVFASGFPASNMVRFELVHRVFGASNVQRLLAQLRPEQRPEAADSLVYEADARVRDPVHGCVRYMRQLQDEWQKIQRQLHDAKKELSAYVGPVAASPSLPQPYHPHRHLQGTPPCSTTACGISGMSTDADDRTTRGIIPGTGIGMGLDLGSSRTSGLDASDTSTPPEMDIAKGLYLDVPGTSRGIPTTGRRMGLNLDASSSGSPGMCTGTVLHPDAPVTSRHQQSLMHELEQQQQQQIMNVIAEREQLARSNLGLPDVRIDYKDQIGGGITLAAAAGPPSGLGLPLAQPFEGPSAAQPQQYTEQQQPGLVPVRSLQGSSAAQQHQQKRQHLSPVQPFQGSFAAQPQRCIQQHHHMGFLPTQSILGSSPLHPQHHIQQQRQHLEMVPAQQSQGNYAAWLEQYIEQQHLPFQGASATQPRHQNEQQSQHHNEQPRQHPRLVPAQTFQWQSAVQPPHYNRQQNHHRQRKHMDLASAQSIQWPSVAQPHHHTMQQHHQQWQHNQQRRHLLGLVPAQPSLGPLAVQPQHRHTQQGQMTLGLVPVPPFDGPFAAQLQQSIHQHPQYETIQSDDLDYLWSRIDPSS</sequence>
<evidence type="ECO:0000313" key="4">
    <source>
        <dbReference type="EMBL" id="RRT84962.1"/>
    </source>
</evidence>
<dbReference type="PROSITE" id="PS50891">
    <property type="entry name" value="LOB"/>
    <property type="match status" value="1"/>
</dbReference>
<comment type="caution">
    <text evidence="4">The sequence shown here is derived from an EMBL/GenBank/DDBJ whole genome shotgun (WGS) entry which is preliminary data.</text>
</comment>
<feature type="compositionally biased region" description="Polar residues" evidence="2">
    <location>
        <begin position="333"/>
        <end position="342"/>
    </location>
</feature>
<feature type="region of interest" description="Disordered" evidence="2">
    <location>
        <begin position="301"/>
        <end position="325"/>
    </location>
</feature>
<accession>A0A427B8Z7</accession>